<dbReference type="Gene3D" id="1.10.10.60">
    <property type="entry name" value="Homeodomain-like"/>
    <property type="match status" value="1"/>
</dbReference>
<proteinExistence type="predicted"/>
<dbReference type="InterPro" id="IPR020449">
    <property type="entry name" value="Tscrpt_reg_AraC-type_HTH"/>
</dbReference>
<keyword evidence="2" id="KW-0238">DNA-binding</keyword>
<dbReference type="SMART" id="SM00342">
    <property type="entry name" value="HTH_ARAC"/>
    <property type="match status" value="1"/>
</dbReference>
<gene>
    <name evidence="5" type="ORF">H9882_04825</name>
</gene>
<dbReference type="InterPro" id="IPR018062">
    <property type="entry name" value="HTH_AraC-typ_CS"/>
</dbReference>
<dbReference type="InterPro" id="IPR009057">
    <property type="entry name" value="Homeodomain-like_sf"/>
</dbReference>
<dbReference type="PRINTS" id="PR00032">
    <property type="entry name" value="HTHARAC"/>
</dbReference>
<feature type="domain" description="HTH araC/xylS-type" evidence="4">
    <location>
        <begin position="185"/>
        <end position="283"/>
    </location>
</feature>
<dbReference type="SUPFAM" id="SSF46689">
    <property type="entry name" value="Homeodomain-like"/>
    <property type="match status" value="2"/>
</dbReference>
<dbReference type="PANTHER" id="PTHR43280">
    <property type="entry name" value="ARAC-FAMILY TRANSCRIPTIONAL REGULATOR"/>
    <property type="match status" value="1"/>
</dbReference>
<keyword evidence="3" id="KW-0804">Transcription</keyword>
<dbReference type="EMBL" id="JAHLFP010000036">
    <property type="protein sequence ID" value="MBU3806198.1"/>
    <property type="molecule type" value="Genomic_DNA"/>
</dbReference>
<dbReference type="InterPro" id="IPR037923">
    <property type="entry name" value="HTH-like"/>
</dbReference>
<dbReference type="PANTHER" id="PTHR43280:SF2">
    <property type="entry name" value="HTH-TYPE TRANSCRIPTIONAL REGULATOR EXSA"/>
    <property type="match status" value="1"/>
</dbReference>
<dbReference type="Proteomes" id="UP000713596">
    <property type="component" value="Unassembled WGS sequence"/>
</dbReference>
<evidence type="ECO:0000259" key="4">
    <source>
        <dbReference type="PROSITE" id="PS01124"/>
    </source>
</evidence>
<reference evidence="5" key="2">
    <citation type="submission" date="2021-04" db="EMBL/GenBank/DDBJ databases">
        <authorList>
            <person name="Gilroy R."/>
        </authorList>
    </citation>
    <scope>NUCLEOTIDE SEQUENCE</scope>
    <source>
        <strain evidence="5">B5_2728</strain>
    </source>
</reference>
<organism evidence="5 6">
    <name type="scientific">Candidatus Allofournierella pullistercoris</name>
    <dbReference type="NCBI Taxonomy" id="2838597"/>
    <lineage>
        <taxon>Bacteria</taxon>
        <taxon>Bacillati</taxon>
        <taxon>Bacillota</taxon>
        <taxon>Clostridia</taxon>
        <taxon>Eubacteriales</taxon>
        <taxon>Oscillospiraceae</taxon>
        <taxon>Allofournierella</taxon>
    </lineage>
</organism>
<name>A0A948WUJ4_9FIRM</name>
<evidence type="ECO:0000256" key="3">
    <source>
        <dbReference type="ARBA" id="ARBA00023163"/>
    </source>
</evidence>
<dbReference type="InterPro" id="IPR018060">
    <property type="entry name" value="HTH_AraC"/>
</dbReference>
<dbReference type="GO" id="GO:0003700">
    <property type="term" value="F:DNA-binding transcription factor activity"/>
    <property type="evidence" value="ECO:0007669"/>
    <property type="project" value="InterPro"/>
</dbReference>
<dbReference type="SUPFAM" id="SSF51215">
    <property type="entry name" value="Regulatory protein AraC"/>
    <property type="match status" value="1"/>
</dbReference>
<dbReference type="GO" id="GO:0043565">
    <property type="term" value="F:sequence-specific DNA binding"/>
    <property type="evidence" value="ECO:0007669"/>
    <property type="project" value="InterPro"/>
</dbReference>
<accession>A0A948WUJ4</accession>
<dbReference type="AlphaFoldDB" id="A0A948WUJ4"/>
<dbReference type="PROSITE" id="PS01124">
    <property type="entry name" value="HTH_ARAC_FAMILY_2"/>
    <property type="match status" value="1"/>
</dbReference>
<dbReference type="Gene3D" id="2.60.120.10">
    <property type="entry name" value="Jelly Rolls"/>
    <property type="match status" value="1"/>
</dbReference>
<dbReference type="Pfam" id="PF12833">
    <property type="entry name" value="HTH_18"/>
    <property type="match status" value="1"/>
</dbReference>
<evidence type="ECO:0000313" key="5">
    <source>
        <dbReference type="EMBL" id="MBU3806198.1"/>
    </source>
</evidence>
<comment type="caution">
    <text evidence="5">The sequence shown here is derived from an EMBL/GenBank/DDBJ whole genome shotgun (WGS) entry which is preliminary data.</text>
</comment>
<dbReference type="PROSITE" id="PS00041">
    <property type="entry name" value="HTH_ARAC_FAMILY_1"/>
    <property type="match status" value="1"/>
</dbReference>
<sequence length="299" mass="34810">MNQQGLCLAQVFSIQRLVQMQYLECGPDYRSQCDTKEGWHLFYLDKGQMQLQWQEHSHTLQRGQMMLLPPGQTVEISCPQKEPPNLVWLAFQTADGATLVPLAEQIIALQETERLHMASLLELARLIFQPGKPLSLCPDAPPEAQQRFRIYLELLLLELLMRERSQQEEKPITLMRDRSYTEVLVRVQRYLEDHLGEKLTLSEICRSNLVGRSYLQKIFREKTGGGVMEYFGTMKIEKAKELIREREHNFTQISQLLGYQSVQYFSRHFKKVTGMTPSDYAVSIRVLTLKARATQWDTE</sequence>
<evidence type="ECO:0000256" key="2">
    <source>
        <dbReference type="ARBA" id="ARBA00023125"/>
    </source>
</evidence>
<evidence type="ECO:0000313" key="6">
    <source>
        <dbReference type="Proteomes" id="UP000713596"/>
    </source>
</evidence>
<reference evidence="5" key="1">
    <citation type="journal article" date="2021" name="PeerJ">
        <title>Extensive microbial diversity within the chicken gut microbiome revealed by metagenomics and culture.</title>
        <authorList>
            <person name="Gilroy R."/>
            <person name="Ravi A."/>
            <person name="Getino M."/>
            <person name="Pursley I."/>
            <person name="Horton D.L."/>
            <person name="Alikhan N.F."/>
            <person name="Baker D."/>
            <person name="Gharbi K."/>
            <person name="Hall N."/>
            <person name="Watson M."/>
            <person name="Adriaenssens E.M."/>
            <person name="Foster-Nyarko E."/>
            <person name="Jarju S."/>
            <person name="Secka A."/>
            <person name="Antonio M."/>
            <person name="Oren A."/>
            <person name="Chaudhuri R.R."/>
            <person name="La Ragione R."/>
            <person name="Hildebrand F."/>
            <person name="Pallen M.J."/>
        </authorList>
    </citation>
    <scope>NUCLEOTIDE SEQUENCE</scope>
    <source>
        <strain evidence="5">B5_2728</strain>
    </source>
</reference>
<keyword evidence="1" id="KW-0805">Transcription regulation</keyword>
<evidence type="ECO:0000256" key="1">
    <source>
        <dbReference type="ARBA" id="ARBA00023015"/>
    </source>
</evidence>
<dbReference type="InterPro" id="IPR014710">
    <property type="entry name" value="RmlC-like_jellyroll"/>
</dbReference>
<protein>
    <submittedName>
        <fullName evidence="5">Helix-turn-helix transcriptional regulator</fullName>
    </submittedName>
</protein>